<evidence type="ECO:0000256" key="2">
    <source>
        <dbReference type="SAM" id="SignalP"/>
    </source>
</evidence>
<keyword evidence="4" id="KW-1185">Reference proteome</keyword>
<feature type="region of interest" description="Disordered" evidence="1">
    <location>
        <begin position="83"/>
        <end position="118"/>
    </location>
</feature>
<dbReference type="EMBL" id="WSSB01000007">
    <property type="protein sequence ID" value="MXR37118.1"/>
    <property type="molecule type" value="Genomic_DNA"/>
</dbReference>
<dbReference type="AlphaFoldDB" id="A0A845BPL8"/>
<feature type="chain" id="PRO_5032533315" description="Fap" evidence="2">
    <location>
        <begin position="23"/>
        <end position="149"/>
    </location>
</feature>
<evidence type="ECO:0008006" key="5">
    <source>
        <dbReference type="Google" id="ProtNLM"/>
    </source>
</evidence>
<feature type="signal peptide" evidence="2">
    <location>
        <begin position="1"/>
        <end position="22"/>
    </location>
</feature>
<accession>A0A845BPL8</accession>
<dbReference type="Proteomes" id="UP000467214">
    <property type="component" value="Unassembled WGS sequence"/>
</dbReference>
<organism evidence="3 4">
    <name type="scientific">Craterilacuibacter sinensis</name>
    <dbReference type="NCBI Taxonomy" id="2686017"/>
    <lineage>
        <taxon>Bacteria</taxon>
        <taxon>Pseudomonadati</taxon>
        <taxon>Pseudomonadota</taxon>
        <taxon>Betaproteobacteria</taxon>
        <taxon>Neisseriales</taxon>
        <taxon>Neisseriaceae</taxon>
        <taxon>Craterilacuibacter</taxon>
    </lineage>
</organism>
<evidence type="ECO:0000256" key="1">
    <source>
        <dbReference type="SAM" id="MobiDB-lite"/>
    </source>
</evidence>
<protein>
    <recommendedName>
        <fullName evidence="5">Fap</fullName>
    </recommendedName>
</protein>
<feature type="compositionally biased region" description="Low complexity" evidence="1">
    <location>
        <begin position="106"/>
        <end position="117"/>
    </location>
</feature>
<gene>
    <name evidence="3" type="ORF">GQF02_09050</name>
</gene>
<comment type="caution">
    <text evidence="3">The sequence shown here is derived from an EMBL/GenBank/DDBJ whole genome shotgun (WGS) entry which is preliminary data.</text>
</comment>
<sequence length="149" mass="14752">MKNRLLLIPLLLPCIAASWAHASQPEVVIYREVPSHNAFRNAPRPPAAGVSPGAIVSEQVTQATGSLDDSLLANVGAGNARGVANSPADSGSPYTSPLGMQGRTGLGSSTTAGGVSSARQGSLAGIGAATGKIAPAIGQALNGLTMGLK</sequence>
<dbReference type="RefSeq" id="WP_160796511.1">
    <property type="nucleotide sequence ID" value="NZ_WSSB01000007.1"/>
</dbReference>
<evidence type="ECO:0000313" key="4">
    <source>
        <dbReference type="Proteomes" id="UP000467214"/>
    </source>
</evidence>
<evidence type="ECO:0000313" key="3">
    <source>
        <dbReference type="EMBL" id="MXR37118.1"/>
    </source>
</evidence>
<reference evidence="3 4" key="1">
    <citation type="submission" date="2019-12" db="EMBL/GenBank/DDBJ databases">
        <title>Neisseriaceae gen. nov. sp. Genome sequencing and assembly.</title>
        <authorList>
            <person name="Liu Z."/>
            <person name="Li A."/>
        </authorList>
    </citation>
    <scope>NUCLEOTIDE SEQUENCE [LARGE SCALE GENOMIC DNA]</scope>
    <source>
        <strain evidence="3 4">B2N2-7</strain>
    </source>
</reference>
<keyword evidence="2" id="KW-0732">Signal</keyword>
<proteinExistence type="predicted"/>
<name>A0A845BPL8_9NEIS</name>